<keyword evidence="4" id="KW-1185">Reference proteome</keyword>
<evidence type="ECO:0000259" key="2">
    <source>
        <dbReference type="Pfam" id="PF00144"/>
    </source>
</evidence>
<dbReference type="RefSeq" id="WP_211659792.1">
    <property type="nucleotide sequence ID" value="NZ_SSHJ02000001.1"/>
</dbReference>
<proteinExistence type="predicted"/>
<evidence type="ECO:0000256" key="1">
    <source>
        <dbReference type="PROSITE-ProRule" id="PRU00339"/>
    </source>
</evidence>
<accession>A0ABW9J281</accession>
<dbReference type="InterPro" id="IPR011990">
    <property type="entry name" value="TPR-like_helical_dom_sf"/>
</dbReference>
<dbReference type="PROSITE" id="PS50005">
    <property type="entry name" value="TPR"/>
    <property type="match status" value="2"/>
</dbReference>
<sequence>MATSFERGLFNGNVLVAKGGKIIYQKSFGFTDETKQTSLHGQSIFNIGSIAKEFNAVAIMILVERGALKLDDTIAKFNLGLPKWAEQVTIRQLVNYASGIPRIDPLVPKNDEEAWKILIGSDGLLFEPGTSYRYDNSNVFLQRRIIEKVSGMSYQEFITKNIVKPLKMTNSVFDAKLDIKNRTYCYDMDNVRCPEMNFISGWLWVDINDLYKWIEAMNTNRLISKESFQTLLNNPYAKDEGGSLGRYLEKEELQRHNGVSYKFESIFLNDFKNDLTIILLSNNLNKVWDLGYTIHNLMLGKAYEIPKKSIYQTLRKEALNNVDKAIEHYELLKRTAESVYSFRNASELNRLGYELLRLGKMNEAISIFKLATKEFPTDANLFDSLGEAYFTNKQYDLALASYKKAISLGGTNGNAEKMIAQIEKIIKS</sequence>
<dbReference type="InterPro" id="IPR019734">
    <property type="entry name" value="TPR_rpt"/>
</dbReference>
<dbReference type="InterPro" id="IPR050491">
    <property type="entry name" value="AmpC-like"/>
</dbReference>
<dbReference type="SUPFAM" id="SSF56601">
    <property type="entry name" value="beta-lactamase/transpeptidase-like"/>
    <property type="match status" value="1"/>
</dbReference>
<dbReference type="SMART" id="SM00028">
    <property type="entry name" value="TPR"/>
    <property type="match status" value="2"/>
</dbReference>
<feature type="repeat" description="TPR" evidence="1">
    <location>
        <begin position="379"/>
        <end position="412"/>
    </location>
</feature>
<evidence type="ECO:0000313" key="3">
    <source>
        <dbReference type="EMBL" id="MFN0253972.1"/>
    </source>
</evidence>
<comment type="caution">
    <text evidence="3">The sequence shown here is derived from an EMBL/GenBank/DDBJ whole genome shotgun (WGS) entry which is preliminary data.</text>
</comment>
<dbReference type="Gene3D" id="3.40.710.10">
    <property type="entry name" value="DD-peptidase/beta-lactamase superfamily"/>
    <property type="match status" value="1"/>
</dbReference>
<dbReference type="SUPFAM" id="SSF48452">
    <property type="entry name" value="TPR-like"/>
    <property type="match status" value="1"/>
</dbReference>
<dbReference type="EMBL" id="SSHJ02000001">
    <property type="protein sequence ID" value="MFN0253972.1"/>
    <property type="molecule type" value="Genomic_DNA"/>
</dbReference>
<protein>
    <submittedName>
        <fullName evidence="3">Serine hydrolase</fullName>
    </submittedName>
</protein>
<dbReference type="PANTHER" id="PTHR46825">
    <property type="entry name" value="D-ALANYL-D-ALANINE-CARBOXYPEPTIDASE/ENDOPEPTIDASE AMPH"/>
    <property type="match status" value="1"/>
</dbReference>
<dbReference type="GO" id="GO:0016787">
    <property type="term" value="F:hydrolase activity"/>
    <property type="evidence" value="ECO:0007669"/>
    <property type="project" value="UniProtKB-KW"/>
</dbReference>
<dbReference type="Gene3D" id="1.25.40.10">
    <property type="entry name" value="Tetratricopeptide repeat domain"/>
    <property type="match status" value="1"/>
</dbReference>
<dbReference type="InterPro" id="IPR001466">
    <property type="entry name" value="Beta-lactam-related"/>
</dbReference>
<dbReference type="PANTHER" id="PTHR46825:SF9">
    <property type="entry name" value="BETA-LACTAMASE-RELATED DOMAIN-CONTAINING PROTEIN"/>
    <property type="match status" value="1"/>
</dbReference>
<keyword evidence="1" id="KW-0802">TPR repeat</keyword>
<keyword evidence="3" id="KW-0378">Hydrolase</keyword>
<dbReference type="InterPro" id="IPR012338">
    <property type="entry name" value="Beta-lactam/transpept-like"/>
</dbReference>
<dbReference type="Pfam" id="PF00144">
    <property type="entry name" value="Beta-lactamase"/>
    <property type="match status" value="1"/>
</dbReference>
<gene>
    <name evidence="3" type="ORF">E6A44_000200</name>
</gene>
<feature type="repeat" description="TPR" evidence="1">
    <location>
        <begin position="345"/>
        <end position="378"/>
    </location>
</feature>
<evidence type="ECO:0000313" key="4">
    <source>
        <dbReference type="Proteomes" id="UP001517247"/>
    </source>
</evidence>
<name>A0ABW9J281_9SPHI</name>
<feature type="domain" description="Beta-lactamase-related" evidence="2">
    <location>
        <begin position="13"/>
        <end position="286"/>
    </location>
</feature>
<dbReference type="Pfam" id="PF13181">
    <property type="entry name" value="TPR_8"/>
    <property type="match status" value="2"/>
</dbReference>
<organism evidence="3 4">
    <name type="scientific">Pedobacter ureilyticus</name>
    <dbReference type="NCBI Taxonomy" id="1393051"/>
    <lineage>
        <taxon>Bacteria</taxon>
        <taxon>Pseudomonadati</taxon>
        <taxon>Bacteroidota</taxon>
        <taxon>Sphingobacteriia</taxon>
        <taxon>Sphingobacteriales</taxon>
        <taxon>Sphingobacteriaceae</taxon>
        <taxon>Pedobacter</taxon>
    </lineage>
</organism>
<reference evidence="3 4" key="1">
    <citation type="submission" date="2024-12" db="EMBL/GenBank/DDBJ databases">
        <authorList>
            <person name="Hu S."/>
        </authorList>
    </citation>
    <scope>NUCLEOTIDE SEQUENCE [LARGE SCALE GENOMIC DNA]</scope>
    <source>
        <strain evidence="3 4">THG-T11</strain>
    </source>
</reference>
<dbReference type="Proteomes" id="UP001517247">
    <property type="component" value="Unassembled WGS sequence"/>
</dbReference>